<keyword evidence="7" id="KW-0472">Membrane</keyword>
<evidence type="ECO:0000256" key="8">
    <source>
        <dbReference type="SAM" id="SignalP"/>
    </source>
</evidence>
<keyword evidence="4 10" id="KW-0418">Kinase</keyword>
<dbReference type="Gene3D" id="3.30.565.10">
    <property type="entry name" value="Histidine kinase-like ATPase, C-terminal domain"/>
    <property type="match status" value="1"/>
</dbReference>
<dbReference type="SUPFAM" id="SSF55874">
    <property type="entry name" value="ATPase domain of HSP90 chaperone/DNA topoisomerase II/histidine kinase"/>
    <property type="match status" value="1"/>
</dbReference>
<evidence type="ECO:0000256" key="5">
    <source>
        <dbReference type="ARBA" id="ARBA00022840"/>
    </source>
</evidence>
<evidence type="ECO:0000313" key="11">
    <source>
        <dbReference type="Proteomes" id="UP001056937"/>
    </source>
</evidence>
<dbReference type="Pfam" id="PF02518">
    <property type="entry name" value="HATPase_c"/>
    <property type="match status" value="1"/>
</dbReference>
<sequence length="522" mass="55413">MARAAGLLPRARAPLVLLLYALAFGIAHAAADPWGGGAGFYSLWFPAAGVRLAFLWRGGVKLAPALAVIELMVDTLTGAINPWTRDWPITLIGVIRPVFAYAAVVWGVRHVARRSRAEISYRPMALGLASVLAPNAATLAALPQALTRPELTGVADWRALVLSLASFLIGDLLGTLVVTPPLLWAADLLTGRARLPRRPPRLAACAETGAVFLISIAMTLTLRAAGLGLHPMPVMFAIVWIGFRFGRAAAWIYILIAILLVLPYSAAGVPVAARLQIHLALSTVVVAGYLAGSFADALTEARADLRRRDKLLYQADRLKTLRAMSVAVIHEISQPLSTLSIEAKRLHEVAQPIGGEIAEITGLIHRKASALSDLVRRLRRFGGRSVEGAGPLPVPALLDLVRTLAGAEARTGHGRLIVEPAGSGLVIAGQEVEMAQAVINLVRNALQASAGPVRLSAHAAGGEIRLDVSNDLGADGRAHDGMGIGLIVTRAIVEAHGGRLERERGEDRFTYRIIMPSYGASK</sequence>
<keyword evidence="11" id="KW-1185">Reference proteome</keyword>
<gene>
    <name evidence="10" type="ORF">LHA26_14950</name>
</gene>
<keyword evidence="7" id="KW-0812">Transmembrane</keyword>
<feature type="transmembrane region" description="Helical" evidence="7">
    <location>
        <begin position="162"/>
        <end position="189"/>
    </location>
</feature>
<keyword evidence="3" id="KW-0547">Nucleotide-binding</keyword>
<reference evidence="10" key="1">
    <citation type="journal article" date="2022" name="Toxins">
        <title>Genomic Analysis of Sphingopyxis sp. USTB-05 for Biodegrading Cyanobacterial Hepatotoxins.</title>
        <authorList>
            <person name="Liu C."/>
            <person name="Xu Q."/>
            <person name="Zhao Z."/>
            <person name="Zhang H."/>
            <person name="Liu X."/>
            <person name="Yin C."/>
            <person name="Liu Y."/>
            <person name="Yan H."/>
        </authorList>
    </citation>
    <scope>NUCLEOTIDE SEQUENCE</scope>
    <source>
        <strain evidence="10">NBD5</strain>
    </source>
</reference>
<feature type="transmembrane region" description="Helical" evidence="7">
    <location>
        <begin position="279"/>
        <end position="298"/>
    </location>
</feature>
<accession>A0ABY4X6N3</accession>
<dbReference type="InterPro" id="IPR003594">
    <property type="entry name" value="HATPase_dom"/>
</dbReference>
<evidence type="ECO:0000256" key="4">
    <source>
        <dbReference type="ARBA" id="ARBA00022777"/>
    </source>
</evidence>
<proteinExistence type="predicted"/>
<protein>
    <submittedName>
        <fullName evidence="10">Sensor histidine kinase</fullName>
    </submittedName>
</protein>
<feature type="signal peptide" evidence="8">
    <location>
        <begin position="1"/>
        <end position="29"/>
    </location>
</feature>
<feature type="domain" description="Histidine kinase" evidence="9">
    <location>
        <begin position="327"/>
        <end position="519"/>
    </location>
</feature>
<evidence type="ECO:0000313" key="10">
    <source>
        <dbReference type="EMBL" id="USI72565.1"/>
    </source>
</evidence>
<feature type="transmembrane region" description="Helical" evidence="7">
    <location>
        <begin position="124"/>
        <end position="142"/>
    </location>
</feature>
<dbReference type="GO" id="GO:0016301">
    <property type="term" value="F:kinase activity"/>
    <property type="evidence" value="ECO:0007669"/>
    <property type="project" value="UniProtKB-KW"/>
</dbReference>
<feature type="transmembrane region" description="Helical" evidence="7">
    <location>
        <begin position="89"/>
        <end position="112"/>
    </location>
</feature>
<organism evidence="10 11">
    <name type="scientific">Sphingomonas morindae</name>
    <dbReference type="NCBI Taxonomy" id="1541170"/>
    <lineage>
        <taxon>Bacteria</taxon>
        <taxon>Pseudomonadati</taxon>
        <taxon>Pseudomonadota</taxon>
        <taxon>Alphaproteobacteria</taxon>
        <taxon>Sphingomonadales</taxon>
        <taxon>Sphingomonadaceae</taxon>
        <taxon>Sphingomonas</taxon>
    </lineage>
</organism>
<evidence type="ECO:0000256" key="2">
    <source>
        <dbReference type="ARBA" id="ARBA00022679"/>
    </source>
</evidence>
<dbReference type="InterPro" id="IPR036890">
    <property type="entry name" value="HATPase_C_sf"/>
</dbReference>
<feature type="chain" id="PRO_5045582749" evidence="8">
    <location>
        <begin position="30"/>
        <end position="522"/>
    </location>
</feature>
<keyword evidence="6" id="KW-0902">Two-component regulatory system</keyword>
<dbReference type="InterPro" id="IPR005467">
    <property type="entry name" value="His_kinase_dom"/>
</dbReference>
<evidence type="ECO:0000256" key="6">
    <source>
        <dbReference type="ARBA" id="ARBA00023012"/>
    </source>
</evidence>
<dbReference type="EMBL" id="CP084930">
    <property type="protein sequence ID" value="USI72565.1"/>
    <property type="molecule type" value="Genomic_DNA"/>
</dbReference>
<feature type="transmembrane region" description="Helical" evidence="7">
    <location>
        <begin position="224"/>
        <end position="243"/>
    </location>
</feature>
<evidence type="ECO:0000259" key="9">
    <source>
        <dbReference type="PROSITE" id="PS50109"/>
    </source>
</evidence>
<feature type="transmembrane region" description="Helical" evidence="7">
    <location>
        <begin position="63"/>
        <end position="83"/>
    </location>
</feature>
<keyword evidence="7" id="KW-1133">Transmembrane helix</keyword>
<feature type="transmembrane region" description="Helical" evidence="7">
    <location>
        <begin position="201"/>
        <end position="218"/>
    </location>
</feature>
<name>A0ABY4X6N3_9SPHN</name>
<dbReference type="Gene3D" id="1.10.287.130">
    <property type="match status" value="1"/>
</dbReference>
<feature type="transmembrane region" description="Helical" evidence="7">
    <location>
        <begin position="250"/>
        <end position="273"/>
    </location>
</feature>
<dbReference type="PANTHER" id="PTHR43065:SF10">
    <property type="entry name" value="PEROXIDE STRESS-ACTIVATED HISTIDINE KINASE MAK3"/>
    <property type="match status" value="1"/>
</dbReference>
<feature type="transmembrane region" description="Helical" evidence="7">
    <location>
        <begin position="39"/>
        <end position="56"/>
    </location>
</feature>
<keyword evidence="5" id="KW-0067">ATP-binding</keyword>
<evidence type="ECO:0000256" key="3">
    <source>
        <dbReference type="ARBA" id="ARBA00022741"/>
    </source>
</evidence>
<keyword evidence="1" id="KW-0597">Phosphoprotein</keyword>
<dbReference type="PROSITE" id="PS50109">
    <property type="entry name" value="HIS_KIN"/>
    <property type="match status" value="1"/>
</dbReference>
<evidence type="ECO:0000256" key="1">
    <source>
        <dbReference type="ARBA" id="ARBA00022553"/>
    </source>
</evidence>
<dbReference type="SMART" id="SM00387">
    <property type="entry name" value="HATPase_c"/>
    <property type="match status" value="1"/>
</dbReference>
<dbReference type="RefSeq" id="WP_252166372.1">
    <property type="nucleotide sequence ID" value="NZ_CP084930.1"/>
</dbReference>
<dbReference type="Proteomes" id="UP001056937">
    <property type="component" value="Chromosome 1"/>
</dbReference>
<dbReference type="PANTHER" id="PTHR43065">
    <property type="entry name" value="SENSOR HISTIDINE KINASE"/>
    <property type="match status" value="1"/>
</dbReference>
<keyword evidence="8" id="KW-0732">Signal</keyword>
<evidence type="ECO:0000256" key="7">
    <source>
        <dbReference type="SAM" id="Phobius"/>
    </source>
</evidence>
<keyword evidence="2" id="KW-0808">Transferase</keyword>